<proteinExistence type="predicted"/>
<evidence type="ECO:0000313" key="1">
    <source>
        <dbReference type="EMBL" id="DAE08318.1"/>
    </source>
</evidence>
<organism evidence="1">
    <name type="scientific">Siphoviridae sp. ctnsL8</name>
    <dbReference type="NCBI Taxonomy" id="2825666"/>
    <lineage>
        <taxon>Viruses</taxon>
        <taxon>Duplodnaviria</taxon>
        <taxon>Heunggongvirae</taxon>
        <taxon>Uroviricota</taxon>
        <taxon>Caudoviricetes</taxon>
    </lineage>
</organism>
<reference evidence="1" key="1">
    <citation type="journal article" date="2021" name="Proc. Natl. Acad. Sci. U.S.A.">
        <title>A Catalog of Tens of Thousands of Viruses from Human Metagenomes Reveals Hidden Associations with Chronic Diseases.</title>
        <authorList>
            <person name="Tisza M.J."/>
            <person name="Buck C.B."/>
        </authorList>
    </citation>
    <scope>NUCLEOTIDE SEQUENCE</scope>
    <source>
        <strain evidence="1">CtnsL8</strain>
    </source>
</reference>
<name>A0A8S5PML6_9CAUD</name>
<dbReference type="EMBL" id="BK015467">
    <property type="protein sequence ID" value="DAE08318.1"/>
    <property type="molecule type" value="Genomic_DNA"/>
</dbReference>
<sequence length="37" mass="4375">MLVSKSQRTKCKNLAITNYLPTFVIYNQLVYMLITYC</sequence>
<protein>
    <submittedName>
        <fullName evidence="1">Uncharacterized protein</fullName>
    </submittedName>
</protein>
<accession>A0A8S5PML6</accession>